<name>A0A3B3UUD3_9TELE</name>
<organism evidence="2 3">
    <name type="scientific">Poecilia latipinna</name>
    <name type="common">sailfin molly</name>
    <dbReference type="NCBI Taxonomy" id="48699"/>
    <lineage>
        <taxon>Eukaryota</taxon>
        <taxon>Metazoa</taxon>
        <taxon>Chordata</taxon>
        <taxon>Craniata</taxon>
        <taxon>Vertebrata</taxon>
        <taxon>Euteleostomi</taxon>
        <taxon>Actinopterygii</taxon>
        <taxon>Neopterygii</taxon>
        <taxon>Teleostei</taxon>
        <taxon>Neoteleostei</taxon>
        <taxon>Acanthomorphata</taxon>
        <taxon>Ovalentaria</taxon>
        <taxon>Atherinomorphae</taxon>
        <taxon>Cyprinodontiformes</taxon>
        <taxon>Poeciliidae</taxon>
        <taxon>Poeciliinae</taxon>
        <taxon>Poecilia</taxon>
    </lineage>
</organism>
<dbReference type="Proteomes" id="UP000261500">
    <property type="component" value="Unplaced"/>
</dbReference>
<evidence type="ECO:0000256" key="1">
    <source>
        <dbReference type="SAM" id="Phobius"/>
    </source>
</evidence>
<keyword evidence="1" id="KW-0472">Membrane</keyword>
<protein>
    <submittedName>
        <fullName evidence="2">Uncharacterized protein</fullName>
    </submittedName>
</protein>
<feature type="transmembrane region" description="Helical" evidence="1">
    <location>
        <begin position="37"/>
        <end position="58"/>
    </location>
</feature>
<dbReference type="AlphaFoldDB" id="A0A3B3UUD3"/>
<evidence type="ECO:0000313" key="3">
    <source>
        <dbReference type="Proteomes" id="UP000261500"/>
    </source>
</evidence>
<keyword evidence="1" id="KW-1133">Transmembrane helix</keyword>
<keyword evidence="3" id="KW-1185">Reference proteome</keyword>
<accession>A0A3B3UUD3</accession>
<keyword evidence="1" id="KW-0812">Transmembrane</keyword>
<dbReference type="Ensembl" id="ENSPLAT00000025807.1">
    <property type="protein sequence ID" value="ENSPLAP00000016478.1"/>
    <property type="gene ID" value="ENSPLAG00000020639.1"/>
</dbReference>
<evidence type="ECO:0000313" key="2">
    <source>
        <dbReference type="Ensembl" id="ENSPLAP00000016478.1"/>
    </source>
</evidence>
<reference evidence="2" key="2">
    <citation type="submission" date="2025-09" db="UniProtKB">
        <authorList>
            <consortium name="Ensembl"/>
        </authorList>
    </citation>
    <scope>IDENTIFICATION</scope>
</reference>
<sequence>EEDEGPDEGPRGLFRSPLRSRQVERNRDYPDEDCVRYLVVATLTAVIALFVNLVYPFLYKIR</sequence>
<reference evidence="2" key="1">
    <citation type="submission" date="2025-08" db="UniProtKB">
        <authorList>
            <consortium name="Ensembl"/>
        </authorList>
    </citation>
    <scope>IDENTIFICATION</scope>
</reference>
<proteinExistence type="predicted"/>
<dbReference type="GeneTree" id="ENSGT00940000178820"/>